<sequence>MSIWIQEALLAAVFDRYCMKLRTVARYGSSVPGPMENRRRMGKRNMVELNPGQLRSTSPLWGLENLADLTQWHWKPPMPPHERLRQHRDESAQEQPLVRTVMNWFSQPAHGDNDNPTATEEAVAQSLPEMNWDAQTMPTQIVDTGLTLLFRDLESEATTATRPNFTEFCRNWSNYLTGSLCSGETICTVLDGVQQGINPLRTGTEQSLEWVVDRIKHDLLDATIAGLSVHGPNGRGYFNSVIWCNLLERISELQINSLRLFAKAMDYIPENYLNNLSTGVLANLRTYIIASSSHENRSSVARQASKMATSLKKLNLTDHLHLLESGTQFVLMLRESTDLYFPRVRTGWLQLLARLPSADDSYLTKTACILEAGKGVKSISNREICEMYLARRRSSVKLPTRVYNDLENAPEKDSTCYGYFGMALWETNQFGLAHDFCKFLYKLGREQDVMKFAKGMRIFIKCEASPLANIAIGVGDPVLAINILNLYRESRVEGRKKEANTQSRLQTNLSIETLKTLSRNRSFKHYKVLSALRVKQPPGRQTQSPLRFPTKRQLRKENRAATRAAMTFALLENMSSRQSFAFVSNCVNYLQRKRGLTISDAALRALLHNITRDLAEGRPGRITRLRWFLSLVDKYVGRDRMLKIGLALKQWRQINAWRRRMNAG</sequence>
<name>A0AAX6MQR5_9PEZI</name>
<dbReference type="EMBL" id="JBANMG010000004">
    <property type="protein sequence ID" value="KAK6954522.1"/>
    <property type="molecule type" value="Genomic_DNA"/>
</dbReference>
<evidence type="ECO:0000313" key="1">
    <source>
        <dbReference type="EMBL" id="KAK6954522.1"/>
    </source>
</evidence>
<dbReference type="Proteomes" id="UP001369815">
    <property type="component" value="Unassembled WGS sequence"/>
</dbReference>
<keyword evidence="2" id="KW-1185">Reference proteome</keyword>
<evidence type="ECO:0008006" key="3">
    <source>
        <dbReference type="Google" id="ProtNLM"/>
    </source>
</evidence>
<evidence type="ECO:0000313" key="2">
    <source>
        <dbReference type="Proteomes" id="UP001369815"/>
    </source>
</evidence>
<comment type="caution">
    <text evidence="1">The sequence shown here is derived from an EMBL/GenBank/DDBJ whole genome shotgun (WGS) entry which is preliminary data.</text>
</comment>
<accession>A0AAX6MQR5</accession>
<proteinExistence type="predicted"/>
<protein>
    <recommendedName>
        <fullName evidence="3">Pentatricopeptide repeat-containing protein</fullName>
    </recommendedName>
</protein>
<organism evidence="1 2">
    <name type="scientific">Daldinia eschscholtzii</name>
    <dbReference type="NCBI Taxonomy" id="292717"/>
    <lineage>
        <taxon>Eukaryota</taxon>
        <taxon>Fungi</taxon>
        <taxon>Dikarya</taxon>
        <taxon>Ascomycota</taxon>
        <taxon>Pezizomycotina</taxon>
        <taxon>Sordariomycetes</taxon>
        <taxon>Xylariomycetidae</taxon>
        <taxon>Xylariales</taxon>
        <taxon>Hypoxylaceae</taxon>
        <taxon>Daldinia</taxon>
    </lineage>
</organism>
<dbReference type="AlphaFoldDB" id="A0AAX6MQR5"/>
<gene>
    <name evidence="1" type="ORF">Daesc_004489</name>
</gene>
<reference evidence="1 2" key="1">
    <citation type="journal article" date="2024" name="Front Chem Biol">
        <title>Unveiling the potential of Daldinia eschscholtzii MFLUCC 19-0629 through bioactivity and bioinformatics studies for enhanced sustainable agriculture production.</title>
        <authorList>
            <person name="Brooks S."/>
            <person name="Weaver J.A."/>
            <person name="Klomchit A."/>
            <person name="Alharthi S.A."/>
            <person name="Onlamun T."/>
            <person name="Nurani R."/>
            <person name="Vong T.K."/>
            <person name="Alberti F."/>
            <person name="Greco C."/>
        </authorList>
    </citation>
    <scope>NUCLEOTIDE SEQUENCE [LARGE SCALE GENOMIC DNA]</scope>
    <source>
        <strain evidence="1">MFLUCC 19-0629</strain>
    </source>
</reference>